<dbReference type="Pfam" id="PF00462">
    <property type="entry name" value="Glutaredoxin"/>
    <property type="match status" value="1"/>
</dbReference>
<evidence type="ECO:0000256" key="1">
    <source>
        <dbReference type="ARBA" id="ARBA00004496"/>
    </source>
</evidence>
<protein>
    <recommendedName>
        <fullName evidence="5">Glutaredoxin domain-containing protein</fullName>
    </recommendedName>
</protein>
<evidence type="ECO:0000256" key="4">
    <source>
        <dbReference type="ARBA" id="ARBA00023284"/>
    </source>
</evidence>
<dbReference type="Gene3D" id="3.40.30.10">
    <property type="entry name" value="Glutaredoxin"/>
    <property type="match status" value="1"/>
</dbReference>
<gene>
    <name evidence="6" type="ORF">LWI28_018851</name>
</gene>
<name>A0AAD5JQS9_ACENE</name>
<dbReference type="SUPFAM" id="SSF52833">
    <property type="entry name" value="Thioredoxin-like"/>
    <property type="match status" value="1"/>
</dbReference>
<evidence type="ECO:0000259" key="5">
    <source>
        <dbReference type="Pfam" id="PF00462"/>
    </source>
</evidence>
<dbReference type="InterPro" id="IPR002109">
    <property type="entry name" value="Glutaredoxin"/>
</dbReference>
<dbReference type="InterPro" id="IPR036249">
    <property type="entry name" value="Thioredoxin-like_sf"/>
</dbReference>
<dbReference type="PANTHER" id="PTHR10168">
    <property type="entry name" value="GLUTAREDOXIN"/>
    <property type="match status" value="1"/>
</dbReference>
<accession>A0AAD5JQS9</accession>
<comment type="subcellular location">
    <subcellularLocation>
        <location evidence="1">Cytoplasm</location>
    </subcellularLocation>
</comment>
<dbReference type="Proteomes" id="UP001064489">
    <property type="component" value="Chromosome 13"/>
</dbReference>
<evidence type="ECO:0000256" key="2">
    <source>
        <dbReference type="ARBA" id="ARBA00007568"/>
    </source>
</evidence>
<evidence type="ECO:0000313" key="6">
    <source>
        <dbReference type="EMBL" id="KAI9198599.1"/>
    </source>
</evidence>
<keyword evidence="3" id="KW-0963">Cytoplasm</keyword>
<dbReference type="AlphaFoldDB" id="A0AAD5JQS9"/>
<dbReference type="GO" id="GO:0005737">
    <property type="term" value="C:cytoplasm"/>
    <property type="evidence" value="ECO:0007669"/>
    <property type="project" value="UniProtKB-SubCell"/>
</dbReference>
<proteinExistence type="inferred from homology"/>
<dbReference type="InterPro" id="IPR011905">
    <property type="entry name" value="GlrX-like_pln_2"/>
</dbReference>
<dbReference type="EMBL" id="JAJSOW010000002">
    <property type="protein sequence ID" value="KAI9198599.1"/>
    <property type="molecule type" value="Genomic_DNA"/>
</dbReference>
<feature type="domain" description="Glutaredoxin" evidence="5">
    <location>
        <begin position="93"/>
        <end position="161"/>
    </location>
</feature>
<evidence type="ECO:0000313" key="7">
    <source>
        <dbReference type="Proteomes" id="UP001064489"/>
    </source>
</evidence>
<reference evidence="6 7" key="1">
    <citation type="journal article" date="2022" name="Plant J.">
        <title>Strategies of tolerance reflected in two North American maple genomes.</title>
        <authorList>
            <person name="McEvoy S.L."/>
            <person name="Sezen U.U."/>
            <person name="Trouern-Trend A."/>
            <person name="McMahon S.M."/>
            <person name="Schaberg P.G."/>
            <person name="Yang J."/>
            <person name="Wegrzyn J.L."/>
            <person name="Swenson N.G."/>
        </authorList>
    </citation>
    <scope>NUCLEOTIDE SEQUENCE [LARGE SCALE GENOMIC DNA]</scope>
    <source>
        <strain evidence="6">91603</strain>
    </source>
</reference>
<evidence type="ECO:0000256" key="3">
    <source>
        <dbReference type="ARBA" id="ARBA00022490"/>
    </source>
</evidence>
<dbReference type="CDD" id="cd03419">
    <property type="entry name" value="GRX_GRXh_1_2_like"/>
    <property type="match status" value="1"/>
</dbReference>
<organism evidence="6 7">
    <name type="scientific">Acer negundo</name>
    <name type="common">Box elder</name>
    <dbReference type="NCBI Taxonomy" id="4023"/>
    <lineage>
        <taxon>Eukaryota</taxon>
        <taxon>Viridiplantae</taxon>
        <taxon>Streptophyta</taxon>
        <taxon>Embryophyta</taxon>
        <taxon>Tracheophyta</taxon>
        <taxon>Spermatophyta</taxon>
        <taxon>Magnoliopsida</taxon>
        <taxon>eudicotyledons</taxon>
        <taxon>Gunneridae</taxon>
        <taxon>Pentapetalae</taxon>
        <taxon>rosids</taxon>
        <taxon>malvids</taxon>
        <taxon>Sapindales</taxon>
        <taxon>Sapindaceae</taxon>
        <taxon>Hippocastanoideae</taxon>
        <taxon>Acereae</taxon>
        <taxon>Acer</taxon>
    </lineage>
</organism>
<keyword evidence="7" id="KW-1185">Reference proteome</keyword>
<comment type="similarity">
    <text evidence="2">Belongs to the glutaredoxin family. CC-type subfamily.</text>
</comment>
<dbReference type="PROSITE" id="PS51354">
    <property type="entry name" value="GLUTAREDOXIN_2"/>
    <property type="match status" value="1"/>
</dbReference>
<keyword evidence="4" id="KW-0676">Redox-active center</keyword>
<sequence length="189" mass="19553">PYRTYLHASGGRGNGGIGIGGGNTTDVKTAHQSNSLSLSKISLTSIDFSMQEAIPYRTYLHASGGKGNDGIGIGGGNTTDVKTVSKTVTENAVVVFGRRGCCMSHVVKTLLLGHGVNPVVFEVEEIDEADVVSELLRINGRKGEDSGGGIQFPAVFVGGELFGGLDQVMAAHISGELVPILKGAGALWL</sequence>
<comment type="caution">
    <text evidence="6">The sequence shown here is derived from an EMBL/GenBank/DDBJ whole genome shotgun (WGS) entry which is preliminary data.</text>
</comment>
<feature type="non-terminal residue" evidence="6">
    <location>
        <position position="1"/>
    </location>
</feature>
<dbReference type="NCBIfam" id="TIGR02189">
    <property type="entry name" value="GlrX-like_plant"/>
    <property type="match status" value="1"/>
</dbReference>